<evidence type="ECO:0000256" key="2">
    <source>
        <dbReference type="SAM" id="SignalP"/>
    </source>
</evidence>
<keyword evidence="2" id="KW-0732">Signal</keyword>
<comment type="caution">
    <text evidence="3">The sequence shown here is derived from an EMBL/GenBank/DDBJ whole genome shotgun (WGS) entry which is preliminary data.</text>
</comment>
<feature type="chain" id="PRO_5013621019" evidence="2">
    <location>
        <begin position="28"/>
        <end position="216"/>
    </location>
</feature>
<keyword evidence="4" id="KW-1185">Reference proteome</keyword>
<accession>A0A2G8SRJ4</accession>
<gene>
    <name evidence="3" type="ORF">GSI_00075</name>
</gene>
<proteinExistence type="predicted"/>
<protein>
    <submittedName>
        <fullName evidence="3">Uncharacterized protein</fullName>
    </submittedName>
</protein>
<dbReference type="EMBL" id="AYKW01000001">
    <property type="protein sequence ID" value="PIL36387.1"/>
    <property type="molecule type" value="Genomic_DNA"/>
</dbReference>
<sequence length="216" mass="24219">MFPKTALIKFALVPLAAVTLLAPVASASPGVALQERQDGDAPSERYYWPPPPETDCEPNRRHMPRISTLLDKDTVWRAGEWEKVRWSGQNETDDSVPVRSGSGADVSVIVDVLVTDVVEVGAGAQDSSDSSDDDPDDEERCRRRCRRRCRPRLVLYKRREKDFDPIILSDSFDLNEGVADVFVPTSVVPDDDYVVIMYLGKMQSRGEMFEIKSQSN</sequence>
<reference evidence="3 4" key="1">
    <citation type="journal article" date="2015" name="Sci. Rep.">
        <title>Chromosome-level genome map provides insights into diverse defense mechanisms in the medicinal fungus Ganoderma sinense.</title>
        <authorList>
            <person name="Zhu Y."/>
            <person name="Xu J."/>
            <person name="Sun C."/>
            <person name="Zhou S."/>
            <person name="Xu H."/>
            <person name="Nelson D.R."/>
            <person name="Qian J."/>
            <person name="Song J."/>
            <person name="Luo H."/>
            <person name="Xiang L."/>
            <person name="Li Y."/>
            <person name="Xu Z."/>
            <person name="Ji A."/>
            <person name="Wang L."/>
            <person name="Lu S."/>
            <person name="Hayward A."/>
            <person name="Sun W."/>
            <person name="Li X."/>
            <person name="Schwartz D.C."/>
            <person name="Wang Y."/>
            <person name="Chen S."/>
        </authorList>
    </citation>
    <scope>NUCLEOTIDE SEQUENCE [LARGE SCALE GENOMIC DNA]</scope>
    <source>
        <strain evidence="3 4">ZZ0214-1</strain>
    </source>
</reference>
<evidence type="ECO:0000313" key="3">
    <source>
        <dbReference type="EMBL" id="PIL36387.1"/>
    </source>
</evidence>
<dbReference type="AlphaFoldDB" id="A0A2G8SRJ4"/>
<feature type="region of interest" description="Disordered" evidence="1">
    <location>
        <begin position="121"/>
        <end position="140"/>
    </location>
</feature>
<feature type="signal peptide" evidence="2">
    <location>
        <begin position="1"/>
        <end position="27"/>
    </location>
</feature>
<dbReference type="Proteomes" id="UP000230002">
    <property type="component" value="Unassembled WGS sequence"/>
</dbReference>
<feature type="compositionally biased region" description="Acidic residues" evidence="1">
    <location>
        <begin position="129"/>
        <end position="138"/>
    </location>
</feature>
<organism evidence="3 4">
    <name type="scientific">Ganoderma sinense ZZ0214-1</name>
    <dbReference type="NCBI Taxonomy" id="1077348"/>
    <lineage>
        <taxon>Eukaryota</taxon>
        <taxon>Fungi</taxon>
        <taxon>Dikarya</taxon>
        <taxon>Basidiomycota</taxon>
        <taxon>Agaricomycotina</taxon>
        <taxon>Agaricomycetes</taxon>
        <taxon>Polyporales</taxon>
        <taxon>Polyporaceae</taxon>
        <taxon>Ganoderma</taxon>
    </lineage>
</organism>
<feature type="region of interest" description="Disordered" evidence="1">
    <location>
        <begin position="29"/>
        <end position="61"/>
    </location>
</feature>
<evidence type="ECO:0000313" key="4">
    <source>
        <dbReference type="Proteomes" id="UP000230002"/>
    </source>
</evidence>
<name>A0A2G8SRJ4_9APHY</name>
<evidence type="ECO:0000256" key="1">
    <source>
        <dbReference type="SAM" id="MobiDB-lite"/>
    </source>
</evidence>